<dbReference type="AlphaFoldDB" id="A0A4Q9H0U7"/>
<dbReference type="OrthoDB" id="9795838at2"/>
<sequence length="247" mass="25992">MAHAVWSVPGAGRDAVLHLRPDGSVFSPASSDQPGTLWVADVHLGKAHQYRALGMPVGERVRDGSDTDTLSRLCAALLVTGAERLVVLGDLVHGVHTGPALKDLVERLADTVPALSHTVLVCGNHDVRPDSLPLAGWQLVPETSGWRQGPWCGVHAPPVSHHAAEISQPATVHLAGHLHPCLRLQGPGRDALRLPCFWLQAAHQGRPACLVLPAFGSFTGGHPVQPAPADTAWVVADGRVLAVPGRA</sequence>
<organism evidence="1 2">
    <name type="scientific">Aquabacterium lacunae</name>
    <dbReference type="NCBI Taxonomy" id="2528630"/>
    <lineage>
        <taxon>Bacteria</taxon>
        <taxon>Pseudomonadati</taxon>
        <taxon>Pseudomonadota</taxon>
        <taxon>Betaproteobacteria</taxon>
        <taxon>Burkholderiales</taxon>
        <taxon>Aquabacterium</taxon>
    </lineage>
</organism>
<evidence type="ECO:0000313" key="1">
    <source>
        <dbReference type="EMBL" id="TBO31363.1"/>
    </source>
</evidence>
<comment type="caution">
    <text evidence="1">The sequence shown here is derived from an EMBL/GenBank/DDBJ whole genome shotgun (WGS) entry which is preliminary data.</text>
</comment>
<evidence type="ECO:0000313" key="2">
    <source>
        <dbReference type="Proteomes" id="UP000292120"/>
    </source>
</evidence>
<dbReference type="PANTHER" id="PTHR39323:SF1">
    <property type="entry name" value="BLR1149 PROTEIN"/>
    <property type="match status" value="1"/>
</dbReference>
<protein>
    <submittedName>
        <fullName evidence="1">DEAD/DEAH box helicase</fullName>
    </submittedName>
</protein>
<dbReference type="RefSeq" id="WP_130967818.1">
    <property type="nucleotide sequence ID" value="NZ_SIXI01000003.1"/>
</dbReference>
<dbReference type="InterPro" id="IPR029052">
    <property type="entry name" value="Metallo-depent_PP-like"/>
</dbReference>
<keyword evidence="2" id="KW-1185">Reference proteome</keyword>
<gene>
    <name evidence="1" type="ORF">EYS42_08970</name>
</gene>
<dbReference type="PANTHER" id="PTHR39323">
    <property type="entry name" value="BLR1149 PROTEIN"/>
    <property type="match status" value="1"/>
</dbReference>
<keyword evidence="1" id="KW-0347">Helicase</keyword>
<dbReference type="SUPFAM" id="SSF56300">
    <property type="entry name" value="Metallo-dependent phosphatases"/>
    <property type="match status" value="1"/>
</dbReference>
<name>A0A4Q9H0U7_9BURK</name>
<keyword evidence="1" id="KW-0547">Nucleotide-binding</keyword>
<dbReference type="Gene3D" id="3.60.21.10">
    <property type="match status" value="1"/>
</dbReference>
<keyword evidence="1" id="KW-0067">ATP-binding</keyword>
<dbReference type="EMBL" id="SIXI01000003">
    <property type="protein sequence ID" value="TBO31363.1"/>
    <property type="molecule type" value="Genomic_DNA"/>
</dbReference>
<keyword evidence="1" id="KW-0378">Hydrolase</keyword>
<dbReference type="GO" id="GO:0004386">
    <property type="term" value="F:helicase activity"/>
    <property type="evidence" value="ECO:0007669"/>
    <property type="project" value="UniProtKB-KW"/>
</dbReference>
<accession>A0A4Q9H0U7</accession>
<reference evidence="1 2" key="1">
    <citation type="submission" date="2019-02" db="EMBL/GenBank/DDBJ databases">
        <title>Aquabacterium sp. strain KMB7.</title>
        <authorList>
            <person name="Chen W.-M."/>
        </authorList>
    </citation>
    <scope>NUCLEOTIDE SEQUENCE [LARGE SCALE GENOMIC DNA]</scope>
    <source>
        <strain evidence="1 2">KMB7</strain>
    </source>
</reference>
<dbReference type="Proteomes" id="UP000292120">
    <property type="component" value="Unassembled WGS sequence"/>
</dbReference>
<proteinExistence type="predicted"/>